<evidence type="ECO:0000313" key="2">
    <source>
        <dbReference type="EMBL" id="CAI4043391.1"/>
    </source>
</evidence>
<proteinExistence type="predicted"/>
<keyword evidence="3" id="KW-1185">Reference proteome</keyword>
<organism evidence="2 3">
    <name type="scientific">uncultured archaeal virus</name>
    <dbReference type="NCBI Taxonomy" id="1960247"/>
    <lineage>
        <taxon>Viruses</taxon>
        <taxon>environmental samples</taxon>
    </lineage>
</organism>
<dbReference type="EMBL" id="OX365879">
    <property type="protein sequence ID" value="CAI4043391.1"/>
    <property type="molecule type" value="Genomic_DNA"/>
</dbReference>
<evidence type="ECO:0000313" key="3">
    <source>
        <dbReference type="Proteomes" id="UP001531446"/>
    </source>
</evidence>
<dbReference type="Gene3D" id="3.90.70.10">
    <property type="entry name" value="Cysteine proteinases"/>
    <property type="match status" value="1"/>
</dbReference>
<dbReference type="Proteomes" id="UP001531446">
    <property type="component" value="Segment"/>
</dbReference>
<protein>
    <submittedName>
        <fullName evidence="2">Endolysin</fullName>
    </submittedName>
</protein>
<evidence type="ECO:0000259" key="1">
    <source>
        <dbReference type="Pfam" id="PF13529"/>
    </source>
</evidence>
<reference evidence="2" key="1">
    <citation type="submission" date="2022-10" db="EMBL/GenBank/DDBJ databases">
        <authorList>
            <person name="Bize A."/>
        </authorList>
    </citation>
    <scope>NUCLEOTIDE SEQUENCE [LARGE SCALE GENOMIC DNA]</scope>
</reference>
<feature type="domain" description="Peptidase C39-like" evidence="1">
    <location>
        <begin position="99"/>
        <end position="229"/>
    </location>
</feature>
<dbReference type="InterPro" id="IPR039564">
    <property type="entry name" value="Peptidase_C39-like"/>
</dbReference>
<sequence>MADISEKQVQVDRATFMNMLGRYWDWKIKNGKDPGKIYTKPNQQGDHVNLTRFNNMHRRWDTYGSIPNFVWTIKPGSTPTPQPSGNGIYIEPSWNDVDQKLPYTCGPAASVMALSALGIPTTETEMAQREWTTEDGTSHDGIRAGCIAEAREHGVNLSVTERNFSAGGSNLQARFKYLGELIANPKVAVIENGMCSGWPTYYKQYKGGHYVMTTKIDLNQEKVWVADPARSWLLEYSFQEFAQGLALHSLPSLIILRRS</sequence>
<dbReference type="Pfam" id="PF13529">
    <property type="entry name" value="Peptidase_C39_2"/>
    <property type="match status" value="1"/>
</dbReference>
<gene>
    <name evidence="2" type="ORF">CTG158_LOCUS27</name>
</gene>
<dbReference type="InterPro" id="IPR038765">
    <property type="entry name" value="Papain-like_cys_pep_sf"/>
</dbReference>
<accession>A0ABM9HVI5</accession>
<dbReference type="SUPFAM" id="SSF54001">
    <property type="entry name" value="Cysteine proteinases"/>
    <property type="match status" value="1"/>
</dbReference>
<name>A0ABM9HVI5_9VIRU</name>